<dbReference type="InterPro" id="IPR035979">
    <property type="entry name" value="RBD_domain_sf"/>
</dbReference>
<gene>
    <name evidence="9" type="ORF">GCK72_011036</name>
</gene>
<evidence type="ECO:0000256" key="7">
    <source>
        <dbReference type="SAM" id="MobiDB-lite"/>
    </source>
</evidence>
<dbReference type="EMBL" id="WUAV01000003">
    <property type="protein sequence ID" value="KAF1762773.1"/>
    <property type="molecule type" value="Genomic_DNA"/>
</dbReference>
<keyword evidence="5" id="KW-0539">Nucleus</keyword>
<reference evidence="9 10" key="1">
    <citation type="submission" date="2019-12" db="EMBL/GenBank/DDBJ databases">
        <title>Chromosome-level assembly of the Caenorhabditis remanei genome.</title>
        <authorList>
            <person name="Teterina A.A."/>
            <person name="Willis J.H."/>
            <person name="Phillips P.C."/>
        </authorList>
    </citation>
    <scope>NUCLEOTIDE SEQUENCE [LARGE SCALE GENOMIC DNA]</scope>
    <source>
        <strain evidence="9 10">PX506</strain>
        <tissue evidence="9">Whole organism</tissue>
    </source>
</reference>
<proteinExistence type="predicted"/>
<name>A0A6A5H8E3_CAERE</name>
<dbReference type="SMART" id="SM00360">
    <property type="entry name" value="RRM"/>
    <property type="match status" value="2"/>
</dbReference>
<dbReference type="GeneID" id="9811463"/>
<dbReference type="Gene3D" id="3.30.70.330">
    <property type="match status" value="2"/>
</dbReference>
<dbReference type="SUPFAM" id="SSF54928">
    <property type="entry name" value="RNA-binding domain, RBD"/>
    <property type="match status" value="1"/>
</dbReference>
<evidence type="ECO:0000313" key="10">
    <source>
        <dbReference type="Proteomes" id="UP000483820"/>
    </source>
</evidence>
<feature type="region of interest" description="Disordered" evidence="7">
    <location>
        <begin position="228"/>
        <end position="317"/>
    </location>
</feature>
<comment type="caution">
    <text evidence="9">The sequence shown here is derived from an EMBL/GenBank/DDBJ whole genome shotgun (WGS) entry which is preliminary data.</text>
</comment>
<feature type="compositionally biased region" description="Basic and acidic residues" evidence="7">
    <location>
        <begin position="136"/>
        <end position="148"/>
    </location>
</feature>
<protein>
    <recommendedName>
        <fullName evidence="8">RRM domain-containing protein</fullName>
    </recommendedName>
</protein>
<evidence type="ECO:0000256" key="4">
    <source>
        <dbReference type="ARBA" id="ARBA00022884"/>
    </source>
</evidence>
<dbReference type="GO" id="GO:0006397">
    <property type="term" value="P:mRNA processing"/>
    <property type="evidence" value="ECO:0007669"/>
    <property type="project" value="UniProtKB-KW"/>
</dbReference>
<dbReference type="KEGG" id="crq:GCK72_011036"/>
<dbReference type="InterPro" id="IPR050374">
    <property type="entry name" value="RRT5_SRSF_SR"/>
</dbReference>
<evidence type="ECO:0000256" key="1">
    <source>
        <dbReference type="ARBA" id="ARBA00004123"/>
    </source>
</evidence>
<dbReference type="PANTHER" id="PTHR23003">
    <property type="entry name" value="RNA RECOGNITION MOTIF RRM DOMAIN CONTAINING PROTEIN"/>
    <property type="match status" value="1"/>
</dbReference>
<dbReference type="CTD" id="9811463"/>
<feature type="compositionally biased region" description="Low complexity" evidence="7">
    <location>
        <begin position="250"/>
        <end position="259"/>
    </location>
</feature>
<evidence type="ECO:0000256" key="3">
    <source>
        <dbReference type="ARBA" id="ARBA00022737"/>
    </source>
</evidence>
<feature type="compositionally biased region" description="Gly residues" evidence="7">
    <location>
        <begin position="118"/>
        <end position="135"/>
    </location>
</feature>
<dbReference type="RefSeq" id="XP_003111752.2">
    <property type="nucleotide sequence ID" value="XM_003111704.2"/>
</dbReference>
<feature type="domain" description="RRM" evidence="8">
    <location>
        <begin position="7"/>
        <end position="83"/>
    </location>
</feature>
<dbReference type="GO" id="GO:0003729">
    <property type="term" value="F:mRNA binding"/>
    <property type="evidence" value="ECO:0007669"/>
    <property type="project" value="TreeGrafter"/>
</dbReference>
<feature type="compositionally biased region" description="Basic and acidic residues" evidence="7">
    <location>
        <begin position="101"/>
        <end position="117"/>
    </location>
</feature>
<dbReference type="GO" id="GO:0005737">
    <property type="term" value="C:cytoplasm"/>
    <property type="evidence" value="ECO:0007669"/>
    <property type="project" value="TreeGrafter"/>
</dbReference>
<organism evidence="9 10">
    <name type="scientific">Caenorhabditis remanei</name>
    <name type="common">Caenorhabditis vulgaris</name>
    <dbReference type="NCBI Taxonomy" id="31234"/>
    <lineage>
        <taxon>Eukaryota</taxon>
        <taxon>Metazoa</taxon>
        <taxon>Ecdysozoa</taxon>
        <taxon>Nematoda</taxon>
        <taxon>Chromadorea</taxon>
        <taxon>Rhabditida</taxon>
        <taxon>Rhabditina</taxon>
        <taxon>Rhabditomorpha</taxon>
        <taxon>Rhabditoidea</taxon>
        <taxon>Rhabditidae</taxon>
        <taxon>Peloderinae</taxon>
        <taxon>Caenorhabditis</taxon>
    </lineage>
</organism>
<dbReference type="PROSITE" id="PS50102">
    <property type="entry name" value="RRM"/>
    <property type="match status" value="2"/>
</dbReference>
<keyword evidence="2" id="KW-0507">mRNA processing</keyword>
<feature type="compositionally biased region" description="Basic and acidic residues" evidence="7">
    <location>
        <begin position="267"/>
        <end position="286"/>
    </location>
</feature>
<evidence type="ECO:0000256" key="2">
    <source>
        <dbReference type="ARBA" id="ARBA00022664"/>
    </source>
</evidence>
<keyword evidence="4 6" id="KW-0694">RNA-binding</keyword>
<evidence type="ECO:0000256" key="6">
    <source>
        <dbReference type="PROSITE-ProRule" id="PRU00176"/>
    </source>
</evidence>
<evidence type="ECO:0000256" key="5">
    <source>
        <dbReference type="ARBA" id="ARBA00023242"/>
    </source>
</evidence>
<feature type="domain" description="RRM" evidence="8">
    <location>
        <begin position="159"/>
        <end position="232"/>
    </location>
</feature>
<keyword evidence="3" id="KW-0677">Repeat</keyword>
<dbReference type="GO" id="GO:0005634">
    <property type="term" value="C:nucleus"/>
    <property type="evidence" value="ECO:0007669"/>
    <property type="project" value="UniProtKB-SubCell"/>
</dbReference>
<evidence type="ECO:0000313" key="9">
    <source>
        <dbReference type="EMBL" id="KAF1762773.1"/>
    </source>
</evidence>
<dbReference type="Pfam" id="PF00076">
    <property type="entry name" value="RRM_1"/>
    <property type="match status" value="2"/>
</dbReference>
<evidence type="ECO:0000259" key="8">
    <source>
        <dbReference type="PROSITE" id="PS50102"/>
    </source>
</evidence>
<feature type="region of interest" description="Disordered" evidence="7">
    <location>
        <begin position="78"/>
        <end position="156"/>
    </location>
</feature>
<feature type="compositionally biased region" description="Basic residues" evidence="7">
    <location>
        <begin position="236"/>
        <end position="249"/>
    </location>
</feature>
<dbReference type="PANTHER" id="PTHR23003:SF62">
    <property type="entry name" value="SERINE_ARGININE (SR)-TYPE SHUTTLING MRNA BINDING PROTEIN NPL3"/>
    <property type="match status" value="1"/>
</dbReference>
<dbReference type="InterPro" id="IPR000504">
    <property type="entry name" value="RRM_dom"/>
</dbReference>
<comment type="subcellular location">
    <subcellularLocation>
        <location evidence="1">Nucleus</location>
    </subcellularLocation>
</comment>
<dbReference type="AlphaFoldDB" id="A0A6A5H8E3"/>
<sequence length="317" mass="35841">MSSSSESTIYVGNLPPDVREKEVENLFHKYGDIRNVEVKTRHGETHSFAFVQFDSHRDAKEAVRSRDGYDFDGKRLRVEFPRGTGPRGPGGRPMRDSGGFRGDEGFRGRDGGFRDGGRGGGFRGDGGGRGGGFRGDGGDRGGFRRDSGRQGGPLRRSDYRLIVEGLPPSGSWQDVKDHLREAGDICYANVENGRGIVEFTRAEDMHKAIRKFDDTKLKSHKGETAYIRVKEDTRSSRSRSPKTSRRRSRSNTYSRSRSPVSRRRRSESRSPRRRSESPRRRSESPRRRVSRSRSPESSPRRRDASPDASPRDYSRDD</sequence>
<accession>A0A6A5H8E3</accession>
<dbReference type="Proteomes" id="UP000483820">
    <property type="component" value="Chromosome III"/>
</dbReference>
<feature type="compositionally biased region" description="Basic and acidic residues" evidence="7">
    <location>
        <begin position="298"/>
        <end position="317"/>
    </location>
</feature>
<dbReference type="InterPro" id="IPR012677">
    <property type="entry name" value="Nucleotide-bd_a/b_plait_sf"/>
</dbReference>